<dbReference type="CDD" id="cd05259">
    <property type="entry name" value="PCBER_SDR_a"/>
    <property type="match status" value="1"/>
</dbReference>
<dbReference type="AlphaFoldDB" id="A0A5N6X2X6"/>
<evidence type="ECO:0000313" key="5">
    <source>
        <dbReference type="EMBL" id="KAE8327567.1"/>
    </source>
</evidence>
<dbReference type="InterPro" id="IPR045312">
    <property type="entry name" value="PCBER-like"/>
</dbReference>
<evidence type="ECO:0000256" key="3">
    <source>
        <dbReference type="ARBA" id="ARBA00023002"/>
    </source>
</evidence>
<feature type="domain" description="NAD(P)-binding" evidence="4">
    <location>
        <begin position="12"/>
        <end position="150"/>
    </location>
</feature>
<evidence type="ECO:0000313" key="6">
    <source>
        <dbReference type="Proteomes" id="UP000325945"/>
    </source>
</evidence>
<comment type="similarity">
    <text evidence="1">Belongs to the NmrA-type oxidoreductase family. Isoflavone reductase subfamily.</text>
</comment>
<gene>
    <name evidence="5" type="ORF">BDV39DRAFT_175310</name>
</gene>
<dbReference type="Gene3D" id="3.40.50.720">
    <property type="entry name" value="NAD(P)-binding Rossmann-like Domain"/>
    <property type="match status" value="1"/>
</dbReference>
<dbReference type="PANTHER" id="PTHR47706">
    <property type="entry name" value="NMRA-LIKE FAMILY PROTEIN"/>
    <property type="match status" value="1"/>
</dbReference>
<dbReference type="InterPro" id="IPR036291">
    <property type="entry name" value="NAD(P)-bd_dom_sf"/>
</dbReference>
<protein>
    <submittedName>
        <fullName evidence="5">NAD(P)-binding protein</fullName>
    </submittedName>
</protein>
<dbReference type="InterPro" id="IPR051609">
    <property type="entry name" value="NmrA/Isoflavone_reductase-like"/>
</dbReference>
<dbReference type="Proteomes" id="UP000325945">
    <property type="component" value="Unassembled WGS sequence"/>
</dbReference>
<sequence length="307" mass="33159">MSRQIENVVIAGATGNLGSHILTELVSYGGFNITVLTRKTGATFPSGVTAKVVDFSSPEALSLALQGQDAVVDAILSPDPTVSIGLIDAAVSAGVYRYIAPEFSIHPKYDKMRSLPVFRGKAQIYDHLKKVANDQKITWTAISNGAFLDWCLRTGFLNVDLINKKIVLMNDGTRVFPLTVLPAVGTAVANALAQAEKTKNMHFSIYSVQKSQKEIADLAKEALGADGWEIKSQDMEKVFEGALSAVAIGDYSWTVVGDLIRYSLATPGYSGLVEQNHNDLLGVRPMSDEQVKALIKEISNELKSSPQ</sequence>
<keyword evidence="2" id="KW-0521">NADP</keyword>
<proteinExistence type="inferred from homology"/>
<dbReference type="InterPro" id="IPR016040">
    <property type="entry name" value="NAD(P)-bd_dom"/>
</dbReference>
<evidence type="ECO:0000259" key="4">
    <source>
        <dbReference type="Pfam" id="PF13460"/>
    </source>
</evidence>
<accession>A0A5N6X2X6</accession>
<dbReference type="EMBL" id="ML741791">
    <property type="protein sequence ID" value="KAE8327567.1"/>
    <property type="molecule type" value="Genomic_DNA"/>
</dbReference>
<evidence type="ECO:0000256" key="2">
    <source>
        <dbReference type="ARBA" id="ARBA00022857"/>
    </source>
</evidence>
<name>A0A5N6X2X6_9EURO</name>
<dbReference type="PANTHER" id="PTHR47706:SF1">
    <property type="entry name" value="CIPA-LIKE, PUTATIVE (AFU_ORTHOLOGUE AFUA_1G12460)-RELATED"/>
    <property type="match status" value="1"/>
</dbReference>
<dbReference type="GO" id="GO:0016491">
    <property type="term" value="F:oxidoreductase activity"/>
    <property type="evidence" value="ECO:0007669"/>
    <property type="project" value="UniProtKB-KW"/>
</dbReference>
<keyword evidence="3" id="KW-0560">Oxidoreductase</keyword>
<keyword evidence="6" id="KW-1185">Reference proteome</keyword>
<dbReference type="SUPFAM" id="SSF51735">
    <property type="entry name" value="NAD(P)-binding Rossmann-fold domains"/>
    <property type="match status" value="1"/>
</dbReference>
<reference evidence="6" key="1">
    <citation type="submission" date="2019-04" db="EMBL/GenBank/DDBJ databases">
        <title>Friends and foes A comparative genomics studyof 23 Aspergillus species from section Flavi.</title>
        <authorList>
            <consortium name="DOE Joint Genome Institute"/>
            <person name="Kjaerbolling I."/>
            <person name="Vesth T."/>
            <person name="Frisvad J.C."/>
            <person name="Nybo J.L."/>
            <person name="Theobald S."/>
            <person name="Kildgaard S."/>
            <person name="Isbrandt T."/>
            <person name="Kuo A."/>
            <person name="Sato A."/>
            <person name="Lyhne E.K."/>
            <person name="Kogle M.E."/>
            <person name="Wiebenga A."/>
            <person name="Kun R.S."/>
            <person name="Lubbers R.J."/>
            <person name="Makela M.R."/>
            <person name="Barry K."/>
            <person name="Chovatia M."/>
            <person name="Clum A."/>
            <person name="Daum C."/>
            <person name="Haridas S."/>
            <person name="He G."/>
            <person name="LaButti K."/>
            <person name="Lipzen A."/>
            <person name="Mondo S."/>
            <person name="Riley R."/>
            <person name="Salamov A."/>
            <person name="Simmons B.A."/>
            <person name="Magnuson J.K."/>
            <person name="Henrissat B."/>
            <person name="Mortensen U.H."/>
            <person name="Larsen T.O."/>
            <person name="Devries R.P."/>
            <person name="Grigoriev I.V."/>
            <person name="Machida M."/>
            <person name="Baker S.E."/>
            <person name="Andersen M.R."/>
        </authorList>
    </citation>
    <scope>NUCLEOTIDE SEQUENCE [LARGE SCALE GENOMIC DNA]</scope>
    <source>
        <strain evidence="6">CBS 130017</strain>
    </source>
</reference>
<organism evidence="5 6">
    <name type="scientific">Aspergillus sergii</name>
    <dbReference type="NCBI Taxonomy" id="1034303"/>
    <lineage>
        <taxon>Eukaryota</taxon>
        <taxon>Fungi</taxon>
        <taxon>Dikarya</taxon>
        <taxon>Ascomycota</taxon>
        <taxon>Pezizomycotina</taxon>
        <taxon>Eurotiomycetes</taxon>
        <taxon>Eurotiomycetidae</taxon>
        <taxon>Eurotiales</taxon>
        <taxon>Aspergillaceae</taxon>
        <taxon>Aspergillus</taxon>
        <taxon>Aspergillus subgen. Circumdati</taxon>
    </lineage>
</organism>
<dbReference type="Pfam" id="PF13460">
    <property type="entry name" value="NAD_binding_10"/>
    <property type="match status" value="1"/>
</dbReference>
<evidence type="ECO:0000256" key="1">
    <source>
        <dbReference type="ARBA" id="ARBA00005725"/>
    </source>
</evidence>